<dbReference type="EMBL" id="JAATTO010000046">
    <property type="protein sequence ID" value="MBC9982171.1"/>
    <property type="molecule type" value="Genomic_DNA"/>
</dbReference>
<dbReference type="Proteomes" id="UP000639516">
    <property type="component" value="Unassembled WGS sequence"/>
</dbReference>
<keyword evidence="2" id="KW-0255">Endonuclease</keyword>
<accession>A0ABR7UF12</accession>
<name>A0ABR7UF12_9BRAD</name>
<keyword evidence="2" id="KW-0540">Nuclease</keyword>
<keyword evidence="2" id="KW-0378">Hydrolase</keyword>
<evidence type="ECO:0000313" key="3">
    <source>
        <dbReference type="Proteomes" id="UP000639516"/>
    </source>
</evidence>
<organism evidence="2 3">
    <name type="scientific">Bradyrhizobium campsiandrae</name>
    <dbReference type="NCBI Taxonomy" id="1729892"/>
    <lineage>
        <taxon>Bacteria</taxon>
        <taxon>Pseudomonadati</taxon>
        <taxon>Pseudomonadota</taxon>
        <taxon>Alphaproteobacteria</taxon>
        <taxon>Hyphomicrobiales</taxon>
        <taxon>Nitrobacteraceae</taxon>
        <taxon>Bradyrhizobium</taxon>
    </lineage>
</organism>
<keyword evidence="3" id="KW-1185">Reference proteome</keyword>
<protein>
    <submittedName>
        <fullName evidence="2">Restriction endonuclease</fullName>
    </submittedName>
</protein>
<evidence type="ECO:0000313" key="2">
    <source>
        <dbReference type="EMBL" id="MBC9982171.1"/>
    </source>
</evidence>
<feature type="domain" description="Restriction endonuclease type IV Mrr" evidence="1">
    <location>
        <begin position="14"/>
        <end position="132"/>
    </location>
</feature>
<dbReference type="RefSeq" id="WP_188107750.1">
    <property type="nucleotide sequence ID" value="NZ_JAANIH010000089.1"/>
</dbReference>
<dbReference type="GO" id="GO:0004519">
    <property type="term" value="F:endonuclease activity"/>
    <property type="evidence" value="ECO:0007669"/>
    <property type="project" value="UniProtKB-KW"/>
</dbReference>
<comment type="caution">
    <text evidence="2">The sequence shown here is derived from an EMBL/GenBank/DDBJ whole genome shotgun (WGS) entry which is preliminary data.</text>
</comment>
<proteinExistence type="predicted"/>
<evidence type="ECO:0000259" key="1">
    <source>
        <dbReference type="Pfam" id="PF04471"/>
    </source>
</evidence>
<dbReference type="InterPro" id="IPR011856">
    <property type="entry name" value="tRNA_endonuc-like_dom_sf"/>
</dbReference>
<dbReference type="InterPro" id="IPR007560">
    <property type="entry name" value="Restrct_endonuc_IV_Mrr"/>
</dbReference>
<dbReference type="Gene3D" id="3.40.1350.10">
    <property type="match status" value="1"/>
</dbReference>
<gene>
    <name evidence="2" type="ORF">HA482_28575</name>
</gene>
<dbReference type="Pfam" id="PF04471">
    <property type="entry name" value="Mrr_cat"/>
    <property type="match status" value="1"/>
</dbReference>
<sequence>MPKVSRTYGPIHFEDLDPHRFEDLVRQLVYDFKDWQTIEGTGRSGSDDGIDIRAFERLAIPRNEDDEDEETKESPHPMMGNQWIVQCKREKELGPKRVAEIIAELDPKNPPYGYVLAAACNFSKQSYDRFRDRLIEKGVMEFQLWGKAELEDMLCQPKNDHILFTFFGISLVTRRRSRSTEIRRIVTNKNKLFRVLGTELGHVSVLIRDANDEDYPFKENIKDFDVRPRWRECLATNYHPRGLVLKTREYFGFVDQKRKEFDFTDAISLLMLRGDEEHQDRRDWHERREVIEDFWNHLPHRNKCHFVAERLLRYDDMLVIDDQGIAPHKFTHIFVDTEGKDGPFSGGWEFAELRRGVASQHIDLRDYRRRKIFPDEFPPPVVGTIYPEGAISIDSETARLAELNENVREFFLLAGQHDELRQRDVITVRSQDTVYRSGQGGRRDTMPSYLQVTLIENVRVADLYVEEEQFRLRELERRLGRELADDEVLKRIEFVRTYGRKIGKNDFV</sequence>
<reference evidence="2 3" key="1">
    <citation type="journal article" date="2020" name="Arch. Microbiol.">
        <title>Bradyrhizobium campsiandrae sp. nov., a nitrogen-fixing bacterial strain isolated from a native leguminous tree from the Amazon adapted to flooded conditions.</title>
        <authorList>
            <person name="Cabral Michel D."/>
            <person name="Martins da Costa E."/>
            <person name="Azarias Guimaraes A."/>
            <person name="Soares de Carvalho T."/>
            <person name="Santos de Castro Caputo P."/>
            <person name="Willems A."/>
            <person name="de Souza Moreira F.M."/>
        </authorList>
    </citation>
    <scope>NUCLEOTIDE SEQUENCE [LARGE SCALE GENOMIC DNA]</scope>
    <source>
        <strain evidence="3">INPA 384B</strain>
    </source>
</reference>